<evidence type="ECO:0000259" key="8">
    <source>
        <dbReference type="PROSITE" id="PS51007"/>
    </source>
</evidence>
<dbReference type="PANTHER" id="PTHR37823">
    <property type="entry name" value="CYTOCHROME C-553-LIKE"/>
    <property type="match status" value="1"/>
</dbReference>
<keyword evidence="4" id="KW-0249">Electron transport</keyword>
<evidence type="ECO:0000256" key="6">
    <source>
        <dbReference type="PROSITE-ProRule" id="PRU00433"/>
    </source>
</evidence>
<dbReference type="InterPro" id="IPR036909">
    <property type="entry name" value="Cyt_c-like_dom_sf"/>
</dbReference>
<evidence type="ECO:0000313" key="10">
    <source>
        <dbReference type="Proteomes" id="UP000285123"/>
    </source>
</evidence>
<organism evidence="9 10">
    <name type="scientific">Salinisphaera orenii YIM 95161</name>
    <dbReference type="NCBI Taxonomy" id="1051139"/>
    <lineage>
        <taxon>Bacteria</taxon>
        <taxon>Pseudomonadati</taxon>
        <taxon>Pseudomonadota</taxon>
        <taxon>Gammaproteobacteria</taxon>
        <taxon>Salinisphaerales</taxon>
        <taxon>Salinisphaeraceae</taxon>
        <taxon>Salinisphaera</taxon>
    </lineage>
</organism>
<dbReference type="SUPFAM" id="SSF46626">
    <property type="entry name" value="Cytochrome c"/>
    <property type="match status" value="1"/>
</dbReference>
<feature type="domain" description="Cytochrome c" evidence="8">
    <location>
        <begin position="67"/>
        <end position="147"/>
    </location>
</feature>
<dbReference type="PROSITE" id="PS51007">
    <property type="entry name" value="CYTC"/>
    <property type="match status" value="1"/>
</dbReference>
<evidence type="ECO:0000313" key="9">
    <source>
        <dbReference type="EMBL" id="ROO33667.1"/>
    </source>
</evidence>
<dbReference type="InterPro" id="IPR030991">
    <property type="entry name" value="c550_proteobact"/>
</dbReference>
<reference evidence="9 10" key="1">
    <citation type="submission" date="2013-10" db="EMBL/GenBank/DDBJ databases">
        <title>Salinisphaera halophila YIM 95161 Genome Sequencing.</title>
        <authorList>
            <person name="Lai Q."/>
            <person name="Li C."/>
            <person name="Shao Z."/>
        </authorList>
    </citation>
    <scope>NUCLEOTIDE SEQUENCE [LARGE SCALE GENOMIC DNA]</scope>
    <source>
        <strain evidence="9 10">YIM 95161</strain>
    </source>
</reference>
<feature type="chain" id="PRO_5019067231" evidence="7">
    <location>
        <begin position="35"/>
        <end position="166"/>
    </location>
</feature>
<evidence type="ECO:0000256" key="1">
    <source>
        <dbReference type="ARBA" id="ARBA00022448"/>
    </source>
</evidence>
<accession>A0A423Q460</accession>
<dbReference type="Pfam" id="PF13442">
    <property type="entry name" value="Cytochrome_CBB3"/>
    <property type="match status" value="1"/>
</dbReference>
<proteinExistence type="predicted"/>
<dbReference type="Proteomes" id="UP000285123">
    <property type="component" value="Unassembled WGS sequence"/>
</dbReference>
<keyword evidence="5 6" id="KW-0408">Iron</keyword>
<dbReference type="GO" id="GO:0009055">
    <property type="term" value="F:electron transfer activity"/>
    <property type="evidence" value="ECO:0007669"/>
    <property type="project" value="InterPro"/>
</dbReference>
<comment type="caution">
    <text evidence="9">The sequence shown here is derived from an EMBL/GenBank/DDBJ whole genome shotgun (WGS) entry which is preliminary data.</text>
</comment>
<dbReference type="GO" id="GO:0046872">
    <property type="term" value="F:metal ion binding"/>
    <property type="evidence" value="ECO:0007669"/>
    <property type="project" value="UniProtKB-KW"/>
</dbReference>
<keyword evidence="1" id="KW-0813">Transport</keyword>
<dbReference type="EMBL" id="AYKF01000062">
    <property type="protein sequence ID" value="ROO33667.1"/>
    <property type="molecule type" value="Genomic_DNA"/>
</dbReference>
<evidence type="ECO:0000256" key="2">
    <source>
        <dbReference type="ARBA" id="ARBA00022617"/>
    </source>
</evidence>
<dbReference type="Gene3D" id="1.10.760.10">
    <property type="entry name" value="Cytochrome c-like domain"/>
    <property type="match status" value="1"/>
</dbReference>
<dbReference type="NCBIfam" id="TIGR04494">
    <property type="entry name" value="c550_PedF"/>
    <property type="match status" value="1"/>
</dbReference>
<evidence type="ECO:0000256" key="5">
    <source>
        <dbReference type="ARBA" id="ARBA00023004"/>
    </source>
</evidence>
<protein>
    <submittedName>
        <fullName evidence="9">Cytochrome C</fullName>
    </submittedName>
</protein>
<sequence length="166" mass="18325">MIMIEKNSFRRMPLIVAAAAFAASALYSAAPAHAHGDVAPQPVDTKGLKALPDGDWLSSNPYRGNKKAIEIGSSAYNQNCARCHGLDAQSGGIAPDLRELGTNYDDYFIGRVRKGVHRNGVTYMPAFQDTLNQEAMWAILSYLDKRHYELEGKDLETLYSEDDSKQ</sequence>
<evidence type="ECO:0000256" key="3">
    <source>
        <dbReference type="ARBA" id="ARBA00022723"/>
    </source>
</evidence>
<evidence type="ECO:0000256" key="4">
    <source>
        <dbReference type="ARBA" id="ARBA00022982"/>
    </source>
</evidence>
<keyword evidence="7" id="KW-0732">Signal</keyword>
<keyword evidence="2 6" id="KW-0349">Heme</keyword>
<dbReference type="PANTHER" id="PTHR37823:SF4">
    <property type="entry name" value="MENAQUINOL-CYTOCHROME C REDUCTASE CYTOCHROME B_C SUBUNIT"/>
    <property type="match status" value="1"/>
</dbReference>
<dbReference type="AlphaFoldDB" id="A0A423Q460"/>
<evidence type="ECO:0000256" key="7">
    <source>
        <dbReference type="SAM" id="SignalP"/>
    </source>
</evidence>
<keyword evidence="3 6" id="KW-0479">Metal-binding</keyword>
<dbReference type="InterPro" id="IPR009056">
    <property type="entry name" value="Cyt_c-like_dom"/>
</dbReference>
<gene>
    <name evidence="9" type="ORF">SAHL_03955</name>
</gene>
<name>A0A423Q460_9GAMM</name>
<feature type="signal peptide" evidence="7">
    <location>
        <begin position="1"/>
        <end position="34"/>
    </location>
</feature>
<dbReference type="GO" id="GO:0020037">
    <property type="term" value="F:heme binding"/>
    <property type="evidence" value="ECO:0007669"/>
    <property type="project" value="InterPro"/>
</dbReference>
<dbReference type="InterPro" id="IPR051811">
    <property type="entry name" value="Cytochrome_c550/c551-like"/>
</dbReference>